<dbReference type="Pfam" id="PF05368">
    <property type="entry name" value="NmrA"/>
    <property type="match status" value="1"/>
</dbReference>
<dbReference type="Proteomes" id="UP000266272">
    <property type="component" value="Unassembled WGS sequence"/>
</dbReference>
<dbReference type="AlphaFoldDB" id="A0A395NYU6"/>
<organism evidence="4 5">
    <name type="scientific">Trichoderma arundinaceum</name>
    <dbReference type="NCBI Taxonomy" id="490622"/>
    <lineage>
        <taxon>Eukaryota</taxon>
        <taxon>Fungi</taxon>
        <taxon>Dikarya</taxon>
        <taxon>Ascomycota</taxon>
        <taxon>Pezizomycotina</taxon>
        <taxon>Sordariomycetes</taxon>
        <taxon>Hypocreomycetidae</taxon>
        <taxon>Hypocreales</taxon>
        <taxon>Hypocreaceae</taxon>
        <taxon>Trichoderma</taxon>
    </lineage>
</organism>
<keyword evidence="5" id="KW-1185">Reference proteome</keyword>
<dbReference type="EMBL" id="PXOA01000058">
    <property type="protein sequence ID" value="RFU81266.1"/>
    <property type="molecule type" value="Genomic_DNA"/>
</dbReference>
<dbReference type="PANTHER" id="PTHR47706:SF11">
    <property type="entry name" value="ISOFLAVONE REDUCTASE FAMILY PROTEIN (AFU_ORTHOLOGUE AFUA_1G12510)"/>
    <property type="match status" value="1"/>
</dbReference>
<evidence type="ECO:0000313" key="5">
    <source>
        <dbReference type="Proteomes" id="UP000266272"/>
    </source>
</evidence>
<dbReference type="SUPFAM" id="SSF51735">
    <property type="entry name" value="NAD(P)-binding Rossmann-fold domains"/>
    <property type="match status" value="1"/>
</dbReference>
<dbReference type="CDD" id="cd05259">
    <property type="entry name" value="PCBER_SDR_a"/>
    <property type="match status" value="1"/>
</dbReference>
<dbReference type="PANTHER" id="PTHR47706">
    <property type="entry name" value="NMRA-LIKE FAMILY PROTEIN"/>
    <property type="match status" value="1"/>
</dbReference>
<dbReference type="OrthoDB" id="419598at2759"/>
<feature type="domain" description="NmrA-like" evidence="3">
    <location>
        <begin position="7"/>
        <end position="250"/>
    </location>
</feature>
<evidence type="ECO:0000259" key="3">
    <source>
        <dbReference type="Pfam" id="PF05368"/>
    </source>
</evidence>
<accession>A0A395NYU6</accession>
<reference evidence="4 5" key="1">
    <citation type="journal article" date="2018" name="PLoS Pathog.">
        <title>Evolution of structural diversity of trichothecenes, a family of toxins produced by plant pathogenic and entomopathogenic fungi.</title>
        <authorList>
            <person name="Proctor R.H."/>
            <person name="McCormick S.P."/>
            <person name="Kim H.S."/>
            <person name="Cardoza R.E."/>
            <person name="Stanley A.M."/>
            <person name="Lindo L."/>
            <person name="Kelly A."/>
            <person name="Brown D.W."/>
            <person name="Lee T."/>
            <person name="Vaughan M.M."/>
            <person name="Alexander N.J."/>
            <person name="Busman M."/>
            <person name="Gutierrez S."/>
        </authorList>
    </citation>
    <scope>NUCLEOTIDE SEQUENCE [LARGE SCALE GENOMIC DNA]</scope>
    <source>
        <strain evidence="4 5">IBT 40837</strain>
    </source>
</reference>
<proteinExistence type="predicted"/>
<keyword evidence="2" id="KW-0560">Oxidoreductase</keyword>
<dbReference type="InterPro" id="IPR051609">
    <property type="entry name" value="NmrA/Isoflavone_reductase-like"/>
</dbReference>
<protein>
    <submittedName>
        <fullName evidence="4">Isoflavone reductase family</fullName>
    </submittedName>
</protein>
<dbReference type="InterPro" id="IPR036291">
    <property type="entry name" value="NAD(P)-bd_dom_sf"/>
</dbReference>
<comment type="caution">
    <text evidence="4">The sequence shown here is derived from an EMBL/GenBank/DDBJ whole genome shotgun (WGS) entry which is preliminary data.</text>
</comment>
<dbReference type="Gene3D" id="3.40.50.720">
    <property type="entry name" value="NAD(P)-binding Rossmann-like Domain"/>
    <property type="match status" value="1"/>
</dbReference>
<evidence type="ECO:0000313" key="4">
    <source>
        <dbReference type="EMBL" id="RFU81266.1"/>
    </source>
</evidence>
<dbReference type="STRING" id="490622.A0A395NYU6"/>
<evidence type="ECO:0000256" key="1">
    <source>
        <dbReference type="ARBA" id="ARBA00022857"/>
    </source>
</evidence>
<dbReference type="GO" id="GO:0016491">
    <property type="term" value="F:oxidoreductase activity"/>
    <property type="evidence" value="ECO:0007669"/>
    <property type="project" value="UniProtKB-KW"/>
</dbReference>
<dbReference type="InterPro" id="IPR045312">
    <property type="entry name" value="PCBER-like"/>
</dbReference>
<evidence type="ECO:0000256" key="2">
    <source>
        <dbReference type="ARBA" id="ARBA00023002"/>
    </source>
</evidence>
<keyword evidence="1" id="KW-0521">NADP</keyword>
<dbReference type="Gene3D" id="3.90.25.10">
    <property type="entry name" value="UDP-galactose 4-epimerase, domain 1"/>
    <property type="match status" value="1"/>
</dbReference>
<dbReference type="InterPro" id="IPR008030">
    <property type="entry name" value="NmrA-like"/>
</dbReference>
<gene>
    <name evidence="4" type="ORF">TARUN_921</name>
</gene>
<name>A0A395NYU6_TRIAR</name>
<sequence length="316" mass="34357">MASFQPSHILVFGATGNVGKNITNSLVNAQPTFPKISIFTSESTARSKSELINGWKSAGISVIIGDIANPSDVTAAYQGVDTVISSLGRAALEGQMELIRLAEASPTVRWFFPSEFGTDPEHNEQSAEEKPHQTKLAVRKFIRDITKQLNVTYIVVGPYFDMWVDQGKWNDGLGGFDVIKKDAILTGDGETKIGFTTLRDAGTAVVAALRHPEASLNKVVRVASFVATSNQVLSEYEKQLGAKLRVKYVSLVDHGVVERKMWEEGNPWGTVATLRRIWATGGAMYDDGLANGSIGLGDDNLDSLEAAVRKHISIYQ</sequence>